<dbReference type="Proteomes" id="UP000177457">
    <property type="component" value="Unassembled WGS sequence"/>
</dbReference>
<evidence type="ECO:0000313" key="2">
    <source>
        <dbReference type="Proteomes" id="UP000177457"/>
    </source>
</evidence>
<dbReference type="Gene3D" id="2.40.30.90">
    <property type="entry name" value="Bacterial fluorinating enzyme like"/>
    <property type="match status" value="1"/>
</dbReference>
<organism evidence="1 2">
    <name type="scientific">Candidatus Magasanikbacteria bacterium RIFCSPHIGHO2_02_FULL_51_14</name>
    <dbReference type="NCBI Taxonomy" id="1798683"/>
    <lineage>
        <taxon>Bacteria</taxon>
        <taxon>Candidatus Magasanikiibacteriota</taxon>
    </lineage>
</organism>
<protein>
    <submittedName>
        <fullName evidence="1">Uncharacterized protein</fullName>
    </submittedName>
</protein>
<dbReference type="STRING" id="1798683.A3C90_03135"/>
<name>A0A1F6MNV9_9BACT</name>
<dbReference type="EMBL" id="MFQE01000030">
    <property type="protein sequence ID" value="OGH73351.1"/>
    <property type="molecule type" value="Genomic_DNA"/>
</dbReference>
<evidence type="ECO:0000313" key="1">
    <source>
        <dbReference type="EMBL" id="OGH73351.1"/>
    </source>
</evidence>
<comment type="caution">
    <text evidence="1">The sequence shown here is derived from an EMBL/GenBank/DDBJ whole genome shotgun (WGS) entry which is preliminary data.</text>
</comment>
<reference evidence="1 2" key="1">
    <citation type="journal article" date="2016" name="Nat. Commun.">
        <title>Thousands of microbial genomes shed light on interconnected biogeochemical processes in an aquifer system.</title>
        <authorList>
            <person name="Anantharaman K."/>
            <person name="Brown C.T."/>
            <person name="Hug L.A."/>
            <person name="Sharon I."/>
            <person name="Castelle C.J."/>
            <person name="Probst A.J."/>
            <person name="Thomas B.C."/>
            <person name="Singh A."/>
            <person name="Wilkins M.J."/>
            <person name="Karaoz U."/>
            <person name="Brodie E.L."/>
            <person name="Williams K.H."/>
            <person name="Hubbard S.S."/>
            <person name="Banfield J.F."/>
        </authorList>
    </citation>
    <scope>NUCLEOTIDE SEQUENCE [LARGE SCALE GENOMIC DNA]</scope>
</reference>
<sequence>MSGLLVTIINDCRDDDARVRQENRVAALLPDTRHISFCGVGSTLEAAGCLVDALDALLGAEAIVLVNVAPRNGEARQWANGSPFGWTRVGRTLILGTVQGYTFSLLQKVLGEPLIINVFEFDAAVDALGLDPATAARVKTTQFRSYEFLPRVAAALVAGKEIPTAPFDDVPDPPDGIWFVDGFGNLKTTLLENHPSFCADNLAHVSVSGDVETGGTVECDAICYHRLKDVPDGKLGIVVGSSGLGDRRFLELVVQGGSAARRFDIRHSGARIHIEP</sequence>
<dbReference type="InterPro" id="IPR023227">
    <property type="entry name" value="SAM_OH_AdoTrfase_C_sf"/>
</dbReference>
<proteinExistence type="predicted"/>
<gene>
    <name evidence="1" type="ORF">A3C90_03135</name>
</gene>
<accession>A0A1F6MNV9</accession>
<dbReference type="AlphaFoldDB" id="A0A1F6MNV9"/>